<keyword evidence="3" id="KW-1185">Reference proteome</keyword>
<dbReference type="AlphaFoldDB" id="A0A9X1JXU0"/>
<gene>
    <name evidence="2" type="ORF">KX928_06495</name>
</gene>
<evidence type="ECO:0000313" key="2">
    <source>
        <dbReference type="EMBL" id="MBW4707431.1"/>
    </source>
</evidence>
<dbReference type="Proteomes" id="UP001138661">
    <property type="component" value="Unassembled WGS sequence"/>
</dbReference>
<sequence length="149" mass="15966">MTLIEMLVMLVVIGIMAGAVTISFAPKPKGASAELISLKLVADLRRAVQYSLSHQQGFGVLAGSEGYRFVVEGTDGWGPHPHSALRDLKPFPSSLRISMQDHDNVVFAVSRHLVPEGNPPWQVSFGQGSFAQQVIFDGITARIVPAGGD</sequence>
<keyword evidence="1" id="KW-0472">Membrane</keyword>
<evidence type="ECO:0000313" key="3">
    <source>
        <dbReference type="Proteomes" id="UP001138661"/>
    </source>
</evidence>
<protein>
    <recommendedName>
        <fullName evidence="4">Type II secretion system protein H</fullName>
    </recommendedName>
</protein>
<comment type="caution">
    <text evidence="2">The sequence shown here is derived from an EMBL/GenBank/DDBJ whole genome shotgun (WGS) entry which is preliminary data.</text>
</comment>
<proteinExistence type="predicted"/>
<accession>A0A9X1JXU0</accession>
<dbReference type="EMBL" id="JAHXDN010000002">
    <property type="protein sequence ID" value="MBW4707431.1"/>
    <property type="molecule type" value="Genomic_DNA"/>
</dbReference>
<evidence type="ECO:0000256" key="1">
    <source>
        <dbReference type="SAM" id="Phobius"/>
    </source>
</evidence>
<organism evidence="2 3">
    <name type="scientific">Roseobacter insulae</name>
    <dbReference type="NCBI Taxonomy" id="2859783"/>
    <lineage>
        <taxon>Bacteria</taxon>
        <taxon>Pseudomonadati</taxon>
        <taxon>Pseudomonadota</taxon>
        <taxon>Alphaproteobacteria</taxon>
        <taxon>Rhodobacterales</taxon>
        <taxon>Roseobacteraceae</taxon>
        <taxon>Roseobacter</taxon>
    </lineage>
</organism>
<feature type="transmembrane region" description="Helical" evidence="1">
    <location>
        <begin position="6"/>
        <end position="25"/>
    </location>
</feature>
<keyword evidence="1" id="KW-0812">Transmembrane</keyword>
<reference evidence="2" key="1">
    <citation type="submission" date="2021-07" db="EMBL/GenBank/DDBJ databases">
        <title>Roseobacter insulae sp. nov., isolated from a tidal flat.</title>
        <authorList>
            <person name="Park S."/>
            <person name="Yoon J.-H."/>
        </authorList>
    </citation>
    <scope>NUCLEOTIDE SEQUENCE</scope>
    <source>
        <strain evidence="2">YSTF-M11</strain>
    </source>
</reference>
<name>A0A9X1JXU0_9RHOB</name>
<evidence type="ECO:0008006" key="4">
    <source>
        <dbReference type="Google" id="ProtNLM"/>
    </source>
</evidence>
<keyword evidence="1" id="KW-1133">Transmembrane helix</keyword>